<feature type="signal peptide" evidence="2">
    <location>
        <begin position="1"/>
        <end position="19"/>
    </location>
</feature>
<dbReference type="InterPro" id="IPR042447">
    <property type="entry name" value="Anosmin-1"/>
</dbReference>
<dbReference type="PANTHER" id="PTHR14131:SF5">
    <property type="entry name" value="ANOSMIN-1"/>
    <property type="match status" value="1"/>
</dbReference>
<dbReference type="InterPro" id="IPR003961">
    <property type="entry name" value="FN3_dom"/>
</dbReference>
<dbReference type="GO" id="GO:0030414">
    <property type="term" value="F:peptidase inhibitor activity"/>
    <property type="evidence" value="ECO:0007669"/>
    <property type="project" value="InterPro"/>
</dbReference>
<dbReference type="Gene3D" id="4.10.75.10">
    <property type="entry name" value="Elafin-like"/>
    <property type="match status" value="1"/>
</dbReference>
<dbReference type="SUPFAM" id="SSF49265">
    <property type="entry name" value="Fibronectin type III"/>
    <property type="match status" value="2"/>
</dbReference>
<dbReference type="PANTHER" id="PTHR14131">
    <property type="entry name" value="ANOSMIN"/>
    <property type="match status" value="1"/>
</dbReference>
<dbReference type="CDD" id="cd00199">
    <property type="entry name" value="WAP"/>
    <property type="match status" value="1"/>
</dbReference>
<dbReference type="PROSITE" id="PS50853">
    <property type="entry name" value="FN3"/>
    <property type="match status" value="2"/>
</dbReference>
<dbReference type="SMART" id="SM00060">
    <property type="entry name" value="FN3"/>
    <property type="match status" value="4"/>
</dbReference>
<dbReference type="GO" id="GO:0009986">
    <property type="term" value="C:cell surface"/>
    <property type="evidence" value="ECO:0007669"/>
    <property type="project" value="TreeGrafter"/>
</dbReference>
<dbReference type="Gene3D" id="2.60.40.10">
    <property type="entry name" value="Immunoglobulins"/>
    <property type="match status" value="3"/>
</dbReference>
<comment type="caution">
    <text evidence="5">The sequence shown here is derived from an EMBL/GenBank/DDBJ whole genome shotgun (WGS) entry which is preliminary data.</text>
</comment>
<keyword evidence="2" id="KW-0732">Signal</keyword>
<dbReference type="SMART" id="SM00217">
    <property type="entry name" value="WAP"/>
    <property type="match status" value="1"/>
</dbReference>
<gene>
    <name evidence="5" type="ORF">PMAYCL1PPCAC_21595</name>
</gene>
<dbReference type="GO" id="GO:0030182">
    <property type="term" value="P:neuron differentiation"/>
    <property type="evidence" value="ECO:0007669"/>
    <property type="project" value="TreeGrafter"/>
</dbReference>
<dbReference type="Proteomes" id="UP001328107">
    <property type="component" value="Unassembled WGS sequence"/>
</dbReference>
<keyword evidence="6" id="KW-1185">Reference proteome</keyword>
<feature type="domain" description="Fibronectin type-III" evidence="3">
    <location>
        <begin position="165"/>
        <end position="268"/>
    </location>
</feature>
<name>A0AAN5CW45_9BILA</name>
<evidence type="ECO:0000259" key="3">
    <source>
        <dbReference type="PROSITE" id="PS50853"/>
    </source>
</evidence>
<dbReference type="InterPro" id="IPR036116">
    <property type="entry name" value="FN3_sf"/>
</dbReference>
<evidence type="ECO:0000259" key="4">
    <source>
        <dbReference type="PROSITE" id="PS51390"/>
    </source>
</evidence>
<evidence type="ECO:0000313" key="5">
    <source>
        <dbReference type="EMBL" id="GMR51400.1"/>
    </source>
</evidence>
<dbReference type="GO" id="GO:0005576">
    <property type="term" value="C:extracellular region"/>
    <property type="evidence" value="ECO:0007669"/>
    <property type="project" value="InterPro"/>
</dbReference>
<dbReference type="EMBL" id="BTRK01000005">
    <property type="protein sequence ID" value="GMR51400.1"/>
    <property type="molecule type" value="Genomic_DNA"/>
</dbReference>
<dbReference type="PROSITE" id="PS51390">
    <property type="entry name" value="WAP"/>
    <property type="match status" value="1"/>
</dbReference>
<dbReference type="AlphaFoldDB" id="A0AAN5CW45"/>
<feature type="chain" id="PRO_5042921090" description="Kal-1" evidence="2">
    <location>
        <begin position="20"/>
        <end position="668"/>
    </location>
</feature>
<dbReference type="SUPFAM" id="SSF57256">
    <property type="entry name" value="Elafin-like"/>
    <property type="match status" value="1"/>
</dbReference>
<dbReference type="Pfam" id="PF00095">
    <property type="entry name" value="WAP"/>
    <property type="match status" value="1"/>
</dbReference>
<organism evidence="5 6">
    <name type="scientific">Pristionchus mayeri</name>
    <dbReference type="NCBI Taxonomy" id="1317129"/>
    <lineage>
        <taxon>Eukaryota</taxon>
        <taxon>Metazoa</taxon>
        <taxon>Ecdysozoa</taxon>
        <taxon>Nematoda</taxon>
        <taxon>Chromadorea</taxon>
        <taxon>Rhabditida</taxon>
        <taxon>Rhabditina</taxon>
        <taxon>Diplogasteromorpha</taxon>
        <taxon>Diplogasteroidea</taxon>
        <taxon>Neodiplogasteridae</taxon>
        <taxon>Pristionchus</taxon>
    </lineage>
</organism>
<evidence type="ECO:0000313" key="6">
    <source>
        <dbReference type="Proteomes" id="UP001328107"/>
    </source>
</evidence>
<protein>
    <recommendedName>
        <fullName evidence="7">Kal-1</fullName>
    </recommendedName>
</protein>
<reference evidence="6" key="1">
    <citation type="submission" date="2022-10" db="EMBL/GenBank/DDBJ databases">
        <title>Genome assembly of Pristionchus species.</title>
        <authorList>
            <person name="Yoshida K."/>
            <person name="Sommer R.J."/>
        </authorList>
    </citation>
    <scope>NUCLEOTIDE SEQUENCE [LARGE SCALE GENOMIC DNA]</scope>
    <source>
        <strain evidence="6">RS5460</strain>
    </source>
</reference>
<dbReference type="InterPro" id="IPR013783">
    <property type="entry name" value="Ig-like_fold"/>
</dbReference>
<feature type="region of interest" description="Disordered" evidence="1">
    <location>
        <begin position="413"/>
        <end position="433"/>
    </location>
</feature>
<evidence type="ECO:0008006" key="7">
    <source>
        <dbReference type="Google" id="ProtNLM"/>
    </source>
</evidence>
<feature type="domain" description="WAP" evidence="4">
    <location>
        <begin position="107"/>
        <end position="155"/>
    </location>
</feature>
<accession>A0AAN5CW45</accession>
<feature type="domain" description="Fibronectin type-III" evidence="3">
    <location>
        <begin position="529"/>
        <end position="622"/>
    </location>
</feature>
<evidence type="ECO:0000256" key="2">
    <source>
        <dbReference type="SAM" id="SignalP"/>
    </source>
</evidence>
<dbReference type="InterPro" id="IPR008197">
    <property type="entry name" value="WAP_dom"/>
</dbReference>
<evidence type="ECO:0000256" key="1">
    <source>
        <dbReference type="SAM" id="MobiDB-lite"/>
    </source>
</evidence>
<dbReference type="InterPro" id="IPR036645">
    <property type="entry name" value="Elafin-like_sf"/>
</dbReference>
<dbReference type="CDD" id="cd00063">
    <property type="entry name" value="FN3"/>
    <property type="match status" value="3"/>
</dbReference>
<sequence length="668" mass="72973">MAQSFCMILLLLLLPLVSSDELISVRCQAKCLHNLETKHQKNAEIRRAMKHHVVSVCGSDEECSACTNPCSESFEDLESCTSSFCAKLEGDRARACHESCLFLQHIYSEKPGQCPSFESLSTVNECAASCHLDGDCPETAKCCSVGCSRRCLQPEKNSSVALLPVPSGISATERKRRRSALLRWNIRKLSKKQANTLSNLFVVQWRWGLSETAMGGWQTLLIKNKMSAILKHLLSPGRLYQFRVAAVSVDGSLGFSSPSVPFKLSKEPNAPASPTVMLGTSRLMPSGLWSLTVQWTVPTSDLPIKNYEVSWEESTQEEASSFEGRVAAALKRNADDEEDDSLVDGLSLGGFGGRALRKATVVPSHHTSIVIEGLAPMAVYLVEVHATVDSSEGEIHGEKGVLFITTSSLSAAEEEHEPVKKHGSEPKGTLHVGTPHIEKDKLVASVNWIDTKICTRRGSYTLRLRKNSCGDTKVDGDWEERLLSSCSTVVDGLEHGCSYEVAVHPQSESDQVISSSFSTPSCPSPSSCLPSSPLSCSVQSFVVLCHWPHAQHNSQESTIGYRVSLTSDDAKTSQISILPPQTPETTFQDLRSGVEYTLEVQPITSRGIGSAMTTRFRSPLEDDDDEMRESEESMINHMDGGEIIELPLESGARSIFCTLTVMLLACIL</sequence>
<proteinExistence type="predicted"/>